<sequence>MRANTIRKRLADGKTVINGWLSIGSGYSAEGIGHSGAHAVTVDLQHGMLDFSMALHMLQAISATPAMPLVRVPSLDPPKIMQLLDAGAYGVICPMISSPEETREFVAACRYPPQGNRSFGPSRGLLYGGGDYVAKANETVMAIPMIETAEAVERIDEILDVPGIDMVYIGPNDLAFELDGGVSVPRTKSEAALDAVLKAATKRGIPCGIFCSGAEEANKRIAQGFCLVTPGNDFAHLTRSMKEAVAQLVAEDERGDAGLERTATNGY</sequence>
<dbReference type="PANTHER" id="PTHR30502">
    <property type="entry name" value="2-KETO-3-DEOXY-L-RHAMNONATE ALDOLASE"/>
    <property type="match status" value="1"/>
</dbReference>
<keyword evidence="3 5" id="KW-0456">Lyase</keyword>
<dbReference type="InterPro" id="IPR040442">
    <property type="entry name" value="Pyrv_kinase-like_dom_sf"/>
</dbReference>
<protein>
    <submittedName>
        <fullName evidence="5">4-hydroxy-2-oxo-heptane-1,7-dioate aldolase</fullName>
        <ecNumber evidence="5">4.1.2.52</ecNumber>
    </submittedName>
</protein>
<dbReference type="OrthoDB" id="9802624at2"/>
<accession>A0A1Y5T383</accession>
<dbReference type="GO" id="GO:0046872">
    <property type="term" value="F:metal ion binding"/>
    <property type="evidence" value="ECO:0007669"/>
    <property type="project" value="UniProtKB-KW"/>
</dbReference>
<dbReference type="InterPro" id="IPR005000">
    <property type="entry name" value="Aldolase/citrate-lyase_domain"/>
</dbReference>
<dbReference type="AlphaFoldDB" id="A0A1Y5T383"/>
<evidence type="ECO:0000256" key="1">
    <source>
        <dbReference type="ARBA" id="ARBA00005568"/>
    </source>
</evidence>
<dbReference type="InterPro" id="IPR050251">
    <property type="entry name" value="HpcH-HpaI_aldolase"/>
</dbReference>
<evidence type="ECO:0000256" key="2">
    <source>
        <dbReference type="ARBA" id="ARBA00022723"/>
    </source>
</evidence>
<organism evidence="5 6">
    <name type="scientific">Pseudooctadecabacter jejudonensis</name>
    <dbReference type="NCBI Taxonomy" id="1391910"/>
    <lineage>
        <taxon>Bacteria</taxon>
        <taxon>Pseudomonadati</taxon>
        <taxon>Pseudomonadota</taxon>
        <taxon>Alphaproteobacteria</taxon>
        <taxon>Rhodobacterales</taxon>
        <taxon>Paracoccaceae</taxon>
        <taxon>Pseudooctadecabacter</taxon>
    </lineage>
</organism>
<dbReference type="Pfam" id="PF03328">
    <property type="entry name" value="HpcH_HpaI"/>
    <property type="match status" value="1"/>
</dbReference>
<keyword evidence="6" id="KW-1185">Reference proteome</keyword>
<evidence type="ECO:0000259" key="4">
    <source>
        <dbReference type="Pfam" id="PF03328"/>
    </source>
</evidence>
<dbReference type="PANTHER" id="PTHR30502:SF0">
    <property type="entry name" value="PHOSPHOENOLPYRUVATE CARBOXYLASE FAMILY PROTEIN"/>
    <property type="match status" value="1"/>
</dbReference>
<dbReference type="InterPro" id="IPR015813">
    <property type="entry name" value="Pyrv/PenolPyrv_kinase-like_dom"/>
</dbReference>
<evidence type="ECO:0000313" key="6">
    <source>
        <dbReference type="Proteomes" id="UP000193623"/>
    </source>
</evidence>
<dbReference type="GO" id="GO:0016832">
    <property type="term" value="F:aldehyde-lyase activity"/>
    <property type="evidence" value="ECO:0007669"/>
    <property type="project" value="TreeGrafter"/>
</dbReference>
<dbReference type="SUPFAM" id="SSF51621">
    <property type="entry name" value="Phosphoenolpyruvate/pyruvate domain"/>
    <property type="match status" value="1"/>
</dbReference>
<feature type="domain" description="HpcH/HpaI aldolase/citrate lyase" evidence="4">
    <location>
        <begin position="20"/>
        <end position="237"/>
    </location>
</feature>
<reference evidence="5 6" key="1">
    <citation type="submission" date="2017-03" db="EMBL/GenBank/DDBJ databases">
        <authorList>
            <person name="Afonso C.L."/>
            <person name="Miller P.J."/>
            <person name="Scott M.A."/>
            <person name="Spackman E."/>
            <person name="Goraichik I."/>
            <person name="Dimitrov K.M."/>
            <person name="Suarez D.L."/>
            <person name="Swayne D.E."/>
        </authorList>
    </citation>
    <scope>NUCLEOTIDE SEQUENCE [LARGE SCALE GENOMIC DNA]</scope>
    <source>
        <strain evidence="5 6">CECT 8397</strain>
    </source>
</reference>
<gene>
    <name evidence="5" type="primary">hpcH_2</name>
    <name evidence="5" type="ORF">PSJ8397_02683</name>
</gene>
<dbReference type="RefSeq" id="WP_085865069.1">
    <property type="nucleotide sequence ID" value="NZ_FWFT01000004.1"/>
</dbReference>
<dbReference type="Proteomes" id="UP000193623">
    <property type="component" value="Unassembled WGS sequence"/>
</dbReference>
<dbReference type="EMBL" id="FWFT01000004">
    <property type="protein sequence ID" value="SLN51300.1"/>
    <property type="molecule type" value="Genomic_DNA"/>
</dbReference>
<name>A0A1Y5T383_9RHOB</name>
<comment type="similarity">
    <text evidence="1">Belongs to the HpcH/HpaI aldolase family.</text>
</comment>
<dbReference type="Gene3D" id="3.20.20.60">
    <property type="entry name" value="Phosphoenolpyruvate-binding domains"/>
    <property type="match status" value="1"/>
</dbReference>
<dbReference type="GO" id="GO:0005737">
    <property type="term" value="C:cytoplasm"/>
    <property type="evidence" value="ECO:0007669"/>
    <property type="project" value="TreeGrafter"/>
</dbReference>
<dbReference type="EC" id="4.1.2.52" evidence="5"/>
<evidence type="ECO:0000256" key="3">
    <source>
        <dbReference type="ARBA" id="ARBA00023239"/>
    </source>
</evidence>
<evidence type="ECO:0000313" key="5">
    <source>
        <dbReference type="EMBL" id="SLN51300.1"/>
    </source>
</evidence>
<proteinExistence type="inferred from homology"/>
<keyword evidence="2" id="KW-0479">Metal-binding</keyword>